<evidence type="ECO:0000256" key="14">
    <source>
        <dbReference type="PIRSR" id="PIRSR600715-1"/>
    </source>
</evidence>
<dbReference type="NCBIfam" id="TIGR00445">
    <property type="entry name" value="mraY"/>
    <property type="match status" value="1"/>
</dbReference>
<keyword evidence="12 14" id="KW-0460">Magnesium</keyword>
<proteinExistence type="inferred from homology"/>
<evidence type="ECO:0000256" key="12">
    <source>
        <dbReference type="HAMAP-Rule" id="MF_00038"/>
    </source>
</evidence>
<comment type="subcellular location">
    <subcellularLocation>
        <location evidence="12">Cell membrane</location>
        <topology evidence="12">Multi-pass membrane protein</topology>
    </subcellularLocation>
    <subcellularLocation>
        <location evidence="1">Membrane</location>
        <topology evidence="1">Multi-pass membrane protein</topology>
    </subcellularLocation>
</comment>
<dbReference type="EC" id="2.7.8.13" evidence="12 13"/>
<dbReference type="CDD" id="cd06852">
    <property type="entry name" value="GT_MraY"/>
    <property type="match status" value="1"/>
</dbReference>
<feature type="transmembrane region" description="Helical" evidence="12">
    <location>
        <begin position="168"/>
        <end position="187"/>
    </location>
</feature>
<dbReference type="AlphaFoldDB" id="A0A7M1LIJ9"/>
<evidence type="ECO:0000256" key="13">
    <source>
        <dbReference type="NCBIfam" id="TIGR00445"/>
    </source>
</evidence>
<evidence type="ECO:0000256" key="8">
    <source>
        <dbReference type="ARBA" id="ARBA00022989"/>
    </source>
</evidence>
<keyword evidence="11 12" id="KW-0961">Cell wall biogenesis/degradation</keyword>
<comment type="catalytic activity">
    <reaction evidence="12">
        <text>UDP-N-acetyl-alpha-D-muramoyl-L-alanyl-gamma-D-glutamyl-meso-2,6-diaminopimeloyl-D-alanyl-D-alanine + di-trans,octa-cis-undecaprenyl phosphate = di-trans,octa-cis-undecaprenyl diphospho-N-acetyl-alpha-D-muramoyl-L-alanyl-D-glutamyl-meso-2,6-diaminopimeloyl-D-alanyl-D-alanine + UMP</text>
        <dbReference type="Rhea" id="RHEA:28386"/>
        <dbReference type="ChEBI" id="CHEBI:57865"/>
        <dbReference type="ChEBI" id="CHEBI:60392"/>
        <dbReference type="ChEBI" id="CHEBI:61386"/>
        <dbReference type="ChEBI" id="CHEBI:61387"/>
        <dbReference type="EC" id="2.7.8.13"/>
    </reaction>
</comment>
<dbReference type="Pfam" id="PF00953">
    <property type="entry name" value="Glycos_transf_4"/>
    <property type="match status" value="1"/>
</dbReference>
<dbReference type="UniPathway" id="UPA00219"/>
<dbReference type="GO" id="GO:0009252">
    <property type="term" value="P:peptidoglycan biosynthetic process"/>
    <property type="evidence" value="ECO:0007669"/>
    <property type="project" value="UniProtKB-UniRule"/>
</dbReference>
<keyword evidence="9 12" id="KW-0472">Membrane</keyword>
<feature type="binding site" evidence="14">
    <location>
        <position position="186"/>
    </location>
    <ligand>
        <name>Mg(2+)</name>
        <dbReference type="ChEBI" id="CHEBI:18420"/>
    </ligand>
</feature>
<dbReference type="InterPro" id="IPR003524">
    <property type="entry name" value="PNAcMuramoyl-5peptid_Trfase"/>
</dbReference>
<evidence type="ECO:0000256" key="2">
    <source>
        <dbReference type="ARBA" id="ARBA00005583"/>
    </source>
</evidence>
<dbReference type="PROSITE" id="PS01348">
    <property type="entry name" value="MRAY_2"/>
    <property type="match status" value="1"/>
</dbReference>
<evidence type="ECO:0000256" key="5">
    <source>
        <dbReference type="ARBA" id="ARBA00022692"/>
    </source>
</evidence>
<keyword evidence="6 12" id="KW-0133">Cell shape</keyword>
<comment type="function">
    <text evidence="12">Catalyzes the initial step of the lipid cycle reactions in the biosynthesis of the cell wall peptidoglycan: transfers peptidoglycan precursor phospho-MurNAc-pentapeptide from UDP-MurNAc-pentapeptide onto the lipid carrier undecaprenyl phosphate, yielding undecaprenyl-pyrophosphoryl-MurNAc-pentapeptide, known as lipid I.</text>
</comment>
<keyword evidence="10 12" id="KW-0131">Cell cycle</keyword>
<dbReference type="Proteomes" id="UP000594749">
    <property type="component" value="Chromosome"/>
</dbReference>
<gene>
    <name evidence="12" type="primary">mraY</name>
    <name evidence="15" type="ORF">IMC76_02415</name>
</gene>
<feature type="transmembrane region" description="Helical" evidence="12">
    <location>
        <begin position="13"/>
        <end position="36"/>
    </location>
</feature>
<dbReference type="EMBL" id="CP063078">
    <property type="protein sequence ID" value="QOQ87686.1"/>
    <property type="molecule type" value="Genomic_DNA"/>
</dbReference>
<keyword evidence="3 12" id="KW-0132">Cell division</keyword>
<dbReference type="HAMAP" id="MF_00038">
    <property type="entry name" value="MraY"/>
    <property type="match status" value="1"/>
</dbReference>
<keyword evidence="5 12" id="KW-0812">Transmembrane</keyword>
<feature type="binding site" evidence="14">
    <location>
        <position position="261"/>
    </location>
    <ligand>
        <name>Mg(2+)</name>
        <dbReference type="ChEBI" id="CHEBI:18420"/>
    </ligand>
</feature>
<organism evidence="15 16">
    <name type="scientific">Campylobacter corcagiensis</name>
    <dbReference type="NCBI Taxonomy" id="1448857"/>
    <lineage>
        <taxon>Bacteria</taxon>
        <taxon>Pseudomonadati</taxon>
        <taxon>Campylobacterota</taxon>
        <taxon>Epsilonproteobacteria</taxon>
        <taxon>Campylobacterales</taxon>
        <taxon>Campylobacteraceae</taxon>
        <taxon>Campylobacter</taxon>
    </lineage>
</organism>
<dbReference type="RefSeq" id="WP_025802632.1">
    <property type="nucleotide sequence ID" value="NZ_CP053842.1"/>
</dbReference>
<dbReference type="GO" id="GO:0046872">
    <property type="term" value="F:metal ion binding"/>
    <property type="evidence" value="ECO:0007669"/>
    <property type="project" value="UniProtKB-KW"/>
</dbReference>
<feature type="transmembrane region" description="Helical" evidence="12">
    <location>
        <begin position="68"/>
        <end position="86"/>
    </location>
</feature>
<feature type="transmembrane region" description="Helical" evidence="12">
    <location>
        <begin position="130"/>
        <end position="148"/>
    </location>
</feature>
<keyword evidence="7 12" id="KW-0573">Peptidoglycan synthesis</keyword>
<evidence type="ECO:0000256" key="7">
    <source>
        <dbReference type="ARBA" id="ARBA00022984"/>
    </source>
</evidence>
<evidence type="ECO:0000256" key="10">
    <source>
        <dbReference type="ARBA" id="ARBA00023306"/>
    </source>
</evidence>
<dbReference type="PANTHER" id="PTHR22926">
    <property type="entry name" value="PHOSPHO-N-ACETYLMURAMOYL-PENTAPEPTIDE-TRANSFERASE"/>
    <property type="match status" value="1"/>
</dbReference>
<protein>
    <recommendedName>
        <fullName evidence="12 13">Phospho-N-acetylmuramoyl-pentapeptide-transferase</fullName>
        <ecNumber evidence="12 13">2.7.8.13</ecNumber>
    </recommendedName>
    <alternativeName>
        <fullName evidence="12">UDP-MurNAc-pentapeptide phosphotransferase</fullName>
    </alternativeName>
</protein>
<reference evidence="15 16" key="1">
    <citation type="submission" date="2020-10" db="EMBL/GenBank/DDBJ databases">
        <title>Campylobacter and Helicobacter PacBio genomes.</title>
        <authorList>
            <person name="Lane C."/>
        </authorList>
    </citation>
    <scope>NUCLEOTIDE SEQUENCE [LARGE SCALE GENOMIC DNA]</scope>
    <source>
        <strain evidence="15 16">2016D-0077</strain>
    </source>
</reference>
<feature type="transmembrane region" description="Helical" evidence="12">
    <location>
        <begin position="194"/>
        <end position="213"/>
    </location>
</feature>
<feature type="transmembrane region" description="Helical" evidence="12">
    <location>
        <begin position="233"/>
        <end position="250"/>
    </location>
</feature>
<keyword evidence="16" id="KW-1185">Reference proteome</keyword>
<name>A0A7M1LIJ9_9BACT</name>
<evidence type="ECO:0000256" key="3">
    <source>
        <dbReference type="ARBA" id="ARBA00022618"/>
    </source>
</evidence>
<feature type="transmembrane region" description="Helical" evidence="12">
    <location>
        <begin position="92"/>
        <end position="109"/>
    </location>
</feature>
<feature type="transmembrane region" description="Helical" evidence="12">
    <location>
        <begin position="284"/>
        <end position="305"/>
    </location>
</feature>
<dbReference type="GO" id="GO:0005886">
    <property type="term" value="C:plasma membrane"/>
    <property type="evidence" value="ECO:0007669"/>
    <property type="project" value="UniProtKB-SubCell"/>
</dbReference>
<dbReference type="InterPro" id="IPR000715">
    <property type="entry name" value="Glycosyl_transferase_4"/>
</dbReference>
<evidence type="ECO:0000313" key="15">
    <source>
        <dbReference type="EMBL" id="QOQ87686.1"/>
    </source>
</evidence>
<comment type="similarity">
    <text evidence="2 12">Belongs to the glycosyltransferase 4 family. MraY subfamily.</text>
</comment>
<sequence length="354" mass="39331">MFYLFYEIFSVNIFSYITARSGGAFFIGFVLSVYLMPKFITWAKLKNASQPIYELAPKSHLAKIHTPTMGGIVFTASTVISTLLFAKLTNPYVIGALITLIGFCLIGYIDDYSKVAGKKNHSGLSPKAKLRLQVVLSFVISIYLLTLTNLDTKLYIPFYKYPLFDMKFFILFFWAIVIIASSNAVNLTDGLDGLATIPSVFAFVTLGIFIYLSGHAVFSEYLFLPKVSGAGEVVVICAALIGALLGFLWYNCHPAEVFMGDSGSLTLGAFMGYCGVISKNEFLLILIGFIFVAETLSVILQVGSFKVFKKRVFLMAPLHHHFELKGWVENKIIIRFWMIALIANVIALASLKLR</sequence>
<dbReference type="GO" id="GO:0008963">
    <property type="term" value="F:phospho-N-acetylmuramoyl-pentapeptide-transferase activity"/>
    <property type="evidence" value="ECO:0007669"/>
    <property type="project" value="UniProtKB-UniRule"/>
</dbReference>
<keyword evidence="4 12" id="KW-0808">Transferase</keyword>
<comment type="pathway">
    <text evidence="12">Cell wall biogenesis; peptidoglycan biosynthesis.</text>
</comment>
<accession>A0A7M1LIJ9</accession>
<keyword evidence="12" id="KW-1003">Cell membrane</keyword>
<evidence type="ECO:0000313" key="16">
    <source>
        <dbReference type="Proteomes" id="UP000594749"/>
    </source>
</evidence>
<evidence type="ECO:0000256" key="4">
    <source>
        <dbReference type="ARBA" id="ARBA00022679"/>
    </source>
</evidence>
<dbReference type="GO" id="GO:0008360">
    <property type="term" value="P:regulation of cell shape"/>
    <property type="evidence" value="ECO:0007669"/>
    <property type="project" value="UniProtKB-KW"/>
</dbReference>
<dbReference type="GO" id="GO:0051301">
    <property type="term" value="P:cell division"/>
    <property type="evidence" value="ECO:0007669"/>
    <property type="project" value="UniProtKB-KW"/>
</dbReference>
<evidence type="ECO:0000256" key="6">
    <source>
        <dbReference type="ARBA" id="ARBA00022960"/>
    </source>
</evidence>
<evidence type="ECO:0000256" key="9">
    <source>
        <dbReference type="ARBA" id="ARBA00023136"/>
    </source>
</evidence>
<evidence type="ECO:0000256" key="11">
    <source>
        <dbReference type="ARBA" id="ARBA00023316"/>
    </source>
</evidence>
<keyword evidence="12 14" id="KW-0479">Metal-binding</keyword>
<dbReference type="PANTHER" id="PTHR22926:SF5">
    <property type="entry name" value="PHOSPHO-N-ACETYLMURAMOYL-PENTAPEPTIDE-TRANSFERASE HOMOLOG"/>
    <property type="match status" value="1"/>
</dbReference>
<dbReference type="GO" id="GO:0071555">
    <property type="term" value="P:cell wall organization"/>
    <property type="evidence" value="ECO:0007669"/>
    <property type="project" value="UniProtKB-KW"/>
</dbReference>
<comment type="cofactor">
    <cofactor evidence="12 14">
        <name>Mg(2+)</name>
        <dbReference type="ChEBI" id="CHEBI:18420"/>
    </cofactor>
</comment>
<evidence type="ECO:0000256" key="1">
    <source>
        <dbReference type="ARBA" id="ARBA00004141"/>
    </source>
</evidence>
<keyword evidence="8 12" id="KW-1133">Transmembrane helix</keyword>
<feature type="transmembrane region" description="Helical" evidence="12">
    <location>
        <begin position="332"/>
        <end position="351"/>
    </location>
</feature>
<feature type="transmembrane region" description="Helical" evidence="12">
    <location>
        <begin position="257"/>
        <end position="278"/>
    </location>
</feature>
<dbReference type="InterPro" id="IPR018480">
    <property type="entry name" value="PNAcMuramoyl-5peptid_Trfase_CS"/>
</dbReference>
<dbReference type="OrthoDB" id="9805475at2"/>